<dbReference type="AlphaFoldDB" id="A0AA36HBV4"/>
<evidence type="ECO:0000256" key="1">
    <source>
        <dbReference type="PROSITE-ProRule" id="PRU00076"/>
    </source>
</evidence>
<reference evidence="5" key="1">
    <citation type="submission" date="2023-07" db="EMBL/GenBank/DDBJ databases">
        <authorList>
            <consortium name="CYATHOMIX"/>
        </authorList>
    </citation>
    <scope>NUCLEOTIDE SEQUENCE</scope>
    <source>
        <strain evidence="5">N/A</strain>
    </source>
</reference>
<name>A0AA36HBV4_CYLNA</name>
<sequence length="187" mass="20935">MTPSSWASIHPEQRHSAMFVDREFCVERCHLLDKCWNTWRRAHLHVLRGFCNKFCAATTLRTNTAPSILLPSHLLRMFVDRSFCTAHCHDNGMCWRHSNGSHSCICYEPSPANKNCGLSPEPKSETLGFIIGLVAALMLLALIIFFFWLDRKKASPAASGIEAPEEPRAPREETTPSGAEASAPPEE</sequence>
<keyword evidence="3" id="KW-0812">Transmembrane</keyword>
<gene>
    <name evidence="5" type="ORF">CYNAS_LOCUS19315</name>
</gene>
<evidence type="ECO:0000259" key="4">
    <source>
        <dbReference type="PROSITE" id="PS50026"/>
    </source>
</evidence>
<feature type="disulfide bond" evidence="1">
    <location>
        <begin position="84"/>
        <end position="94"/>
    </location>
</feature>
<dbReference type="PROSITE" id="PS50026">
    <property type="entry name" value="EGF_3"/>
    <property type="match status" value="1"/>
</dbReference>
<dbReference type="Proteomes" id="UP001176961">
    <property type="component" value="Unassembled WGS sequence"/>
</dbReference>
<proteinExistence type="predicted"/>
<feature type="region of interest" description="Disordered" evidence="2">
    <location>
        <begin position="156"/>
        <end position="187"/>
    </location>
</feature>
<feature type="domain" description="EGF-like" evidence="4">
    <location>
        <begin position="80"/>
        <end position="117"/>
    </location>
</feature>
<organism evidence="5 6">
    <name type="scientific">Cylicocyclus nassatus</name>
    <name type="common">Nematode worm</name>
    <dbReference type="NCBI Taxonomy" id="53992"/>
    <lineage>
        <taxon>Eukaryota</taxon>
        <taxon>Metazoa</taxon>
        <taxon>Ecdysozoa</taxon>
        <taxon>Nematoda</taxon>
        <taxon>Chromadorea</taxon>
        <taxon>Rhabditida</taxon>
        <taxon>Rhabditina</taxon>
        <taxon>Rhabditomorpha</taxon>
        <taxon>Strongyloidea</taxon>
        <taxon>Strongylidae</taxon>
        <taxon>Cylicocyclus</taxon>
    </lineage>
</organism>
<keyword evidence="3" id="KW-0472">Membrane</keyword>
<keyword evidence="1" id="KW-1015">Disulfide bond</keyword>
<feature type="transmembrane region" description="Helical" evidence="3">
    <location>
        <begin position="127"/>
        <end position="149"/>
    </location>
</feature>
<dbReference type="InterPro" id="IPR000742">
    <property type="entry name" value="EGF"/>
</dbReference>
<keyword evidence="6" id="KW-1185">Reference proteome</keyword>
<evidence type="ECO:0000313" key="5">
    <source>
        <dbReference type="EMBL" id="CAJ0607332.1"/>
    </source>
</evidence>
<keyword evidence="1" id="KW-0245">EGF-like domain</keyword>
<feature type="compositionally biased region" description="Basic and acidic residues" evidence="2">
    <location>
        <begin position="165"/>
        <end position="174"/>
    </location>
</feature>
<evidence type="ECO:0000313" key="6">
    <source>
        <dbReference type="Proteomes" id="UP001176961"/>
    </source>
</evidence>
<evidence type="ECO:0000256" key="2">
    <source>
        <dbReference type="SAM" id="MobiDB-lite"/>
    </source>
</evidence>
<comment type="caution">
    <text evidence="5">The sequence shown here is derived from an EMBL/GenBank/DDBJ whole genome shotgun (WGS) entry which is preliminary data.</text>
</comment>
<evidence type="ECO:0000256" key="3">
    <source>
        <dbReference type="SAM" id="Phobius"/>
    </source>
</evidence>
<protein>
    <recommendedName>
        <fullName evidence="4">EGF-like domain-containing protein</fullName>
    </recommendedName>
</protein>
<comment type="caution">
    <text evidence="1">Lacks conserved residue(s) required for the propagation of feature annotation.</text>
</comment>
<keyword evidence="3" id="KW-1133">Transmembrane helix</keyword>
<dbReference type="EMBL" id="CATQJL010000316">
    <property type="protein sequence ID" value="CAJ0607332.1"/>
    <property type="molecule type" value="Genomic_DNA"/>
</dbReference>
<accession>A0AA36HBV4</accession>